<feature type="transmembrane region" description="Helical" evidence="2">
    <location>
        <begin position="296"/>
        <end position="313"/>
    </location>
</feature>
<evidence type="ECO:0000313" key="4">
    <source>
        <dbReference type="Proteomes" id="UP000663419"/>
    </source>
</evidence>
<keyword evidence="2" id="KW-0472">Membrane</keyword>
<evidence type="ECO:0000256" key="2">
    <source>
        <dbReference type="SAM" id="Phobius"/>
    </source>
</evidence>
<dbReference type="Proteomes" id="UP000663419">
    <property type="component" value="Chromosome 1"/>
</dbReference>
<keyword evidence="2" id="KW-0812">Transmembrane</keyword>
<evidence type="ECO:0000313" key="3">
    <source>
        <dbReference type="EMBL" id="QSS48660.1"/>
    </source>
</evidence>
<evidence type="ECO:0000256" key="1">
    <source>
        <dbReference type="SAM" id="MobiDB-lite"/>
    </source>
</evidence>
<feature type="transmembrane region" description="Helical" evidence="2">
    <location>
        <begin position="175"/>
        <end position="194"/>
    </location>
</feature>
<sequence length="412" mass="45058">MNQLHSSVLSLLPILAFDFAINSFISYLCLSFLLFHLFLFHRFAMSATTYHVVRRGLEVTTNYLSPTSSNNEDHRQLSVWAVLVFGATALVFSLAAFTIQYTYGTVVAVLAAVEDPHPAVYEPIKGTDDSSKTTNLVDSGPDFSHKRPGPVTRSLRTAIHHLRTRAGPWSRFRGLGMYLCLGICRSALAQLLIFGHGSAVNHFAHAVAQVATDVVSANLELTWVHIVISQPSAKSFWRRVPGYSSWVKIAPAVALRSVAAQLTFLLPAHLGWRTHVWHMGKGSPFSEPEYDPRSEIVIAVGACLLAMCLTVLIELPATVTMIRVAASILPEEEETIVPFDRTFGGNVQPAILGGSGKVGLLDAWKTFTWASRVRLLKVLVKTVGMIIAVTTTCAIFLAGEAFLLGEKIFVQA</sequence>
<name>A0A8A1L4X1_AJEC8</name>
<reference evidence="3" key="1">
    <citation type="submission" date="2021-01" db="EMBL/GenBank/DDBJ databases">
        <title>Chromosome-level genome assembly of a human fungal pathogen reveals clustering of transcriptionally co-regulated genes.</title>
        <authorList>
            <person name="Voorhies M."/>
            <person name="Cohen S."/>
            <person name="Shea T.P."/>
            <person name="Petrus S."/>
            <person name="Munoz J.F."/>
            <person name="Poplawski S."/>
            <person name="Goldman W.E."/>
            <person name="Michael T."/>
            <person name="Cuomo C.A."/>
            <person name="Sil A."/>
            <person name="Beyhan S."/>
        </authorList>
    </citation>
    <scope>NUCLEOTIDE SEQUENCE</scope>
    <source>
        <strain evidence="3">H88</strain>
    </source>
</reference>
<feature type="region of interest" description="Disordered" evidence="1">
    <location>
        <begin position="130"/>
        <end position="149"/>
    </location>
</feature>
<feature type="transmembrane region" description="Helical" evidence="2">
    <location>
        <begin position="77"/>
        <end position="97"/>
    </location>
</feature>
<dbReference type="AlphaFoldDB" id="A0A8A1L4X1"/>
<feature type="transmembrane region" description="Helical" evidence="2">
    <location>
        <begin position="378"/>
        <end position="399"/>
    </location>
</feature>
<keyword evidence="2" id="KW-1133">Transmembrane helix</keyword>
<protein>
    <submittedName>
        <fullName evidence="3">Uncharacterized protein</fullName>
    </submittedName>
</protein>
<dbReference type="VEuPathDB" id="FungiDB:I7I53_08720"/>
<organism evidence="3 4">
    <name type="scientific">Ajellomyces capsulatus (strain H88)</name>
    <name type="common">Darling's disease fungus</name>
    <name type="synonym">Histoplasma capsulatum</name>
    <dbReference type="NCBI Taxonomy" id="544711"/>
    <lineage>
        <taxon>Eukaryota</taxon>
        <taxon>Fungi</taxon>
        <taxon>Dikarya</taxon>
        <taxon>Ascomycota</taxon>
        <taxon>Pezizomycotina</taxon>
        <taxon>Eurotiomycetes</taxon>
        <taxon>Eurotiomycetidae</taxon>
        <taxon>Onygenales</taxon>
        <taxon>Ajellomycetaceae</taxon>
        <taxon>Histoplasma</taxon>
    </lineage>
</organism>
<proteinExistence type="predicted"/>
<accession>A0A8A1L4X1</accession>
<dbReference type="EMBL" id="CP069102">
    <property type="protein sequence ID" value="QSS48660.1"/>
    <property type="molecule type" value="Genomic_DNA"/>
</dbReference>
<gene>
    <name evidence="3" type="ORF">I7I53_08720</name>
</gene>
<feature type="transmembrane region" description="Helical" evidence="2">
    <location>
        <begin position="12"/>
        <end position="39"/>
    </location>
</feature>